<dbReference type="PANTHER" id="PTHR34512:SF30">
    <property type="entry name" value="OUTER MEMBRANE PROTEIN ASSEMBLY FACTOR BAMB"/>
    <property type="match status" value="1"/>
</dbReference>
<accession>A0ABX3JR84</accession>
<gene>
    <name evidence="3" type="ORF">BBD40_22720</name>
</gene>
<comment type="caution">
    <text evidence="3">The sequence shown here is derived from an EMBL/GenBank/DDBJ whole genome shotgun (WGS) entry which is preliminary data.</text>
</comment>
<dbReference type="PANTHER" id="PTHR34512">
    <property type="entry name" value="CELL SURFACE PROTEIN"/>
    <property type="match status" value="1"/>
</dbReference>
<feature type="domain" description="Pyrrolo-quinoline quinone repeat" evidence="2">
    <location>
        <begin position="590"/>
        <end position="743"/>
    </location>
</feature>
<feature type="domain" description="Pyrrolo-quinoline quinone repeat" evidence="2">
    <location>
        <begin position="359"/>
        <end position="513"/>
    </location>
</feature>
<evidence type="ECO:0000256" key="1">
    <source>
        <dbReference type="SAM" id="SignalP"/>
    </source>
</evidence>
<evidence type="ECO:0000313" key="3">
    <source>
        <dbReference type="EMBL" id="OOC58519.1"/>
    </source>
</evidence>
<protein>
    <recommendedName>
        <fullName evidence="2">Pyrrolo-quinoline quinone repeat domain-containing protein</fullName>
    </recommendedName>
</protein>
<feature type="chain" id="PRO_5046247093" description="Pyrrolo-quinoline quinone repeat domain-containing protein" evidence="1">
    <location>
        <begin position="31"/>
        <end position="764"/>
    </location>
</feature>
<dbReference type="InterPro" id="IPR002372">
    <property type="entry name" value="PQQ_rpt_dom"/>
</dbReference>
<organism evidence="3 4">
    <name type="scientific">Paenibacillus ihbetae</name>
    <dbReference type="NCBI Taxonomy" id="1870820"/>
    <lineage>
        <taxon>Bacteria</taxon>
        <taxon>Bacillati</taxon>
        <taxon>Bacillota</taxon>
        <taxon>Bacilli</taxon>
        <taxon>Bacillales</taxon>
        <taxon>Paenibacillaceae</taxon>
        <taxon>Paenibacillus</taxon>
    </lineage>
</organism>
<dbReference type="InterPro" id="IPR015943">
    <property type="entry name" value="WD40/YVTN_repeat-like_dom_sf"/>
</dbReference>
<sequence length="764" mass="85230">MRSRLSIKKRLCIVLAAATCLSLVPLPVQPVKEAGPTVYADGPGSLKPGKVTLRQKAVFYENAPSRSRSLRNHSAAYYGHPGETFRVSDVKGEMAFIESDELGDVWLPAWYLSKEAGQVRNIDPLSLRLPANSSIYAAPGSSVHWPASQAGDMPLIAVSKWQDWYGVLIAPDPWKKEHTLYRPAVMWVKAKDVKSKEKLPAGLLEPSSELPIEAVRHLTDYLVDEGDSKSYVKQLLGVPQVKEHSRNQEQRSGRPPVIGETWRYEAREALFTATFSPAGKLTAWEWTFPNAAAFEGNYYAGSHDPFSYRFSAMPLLRTIEAAPVWRNQGNLNFTFLLEASRDVLLIKGDDGGFSGMHDNSSLYAIDRSTGKKLWQQDAGFGWYTAVPDRNREHVTMYSAYNPEKKAYESRVRHIRLTDGRILWERKYNAEFGLTMTAASGAILLLEGLDLNAKKSVLSVVDQQTGKLRWKKTLSGEYRLLNQGPEDPYVLIEQSGKLTAYEPMTGKLAWTHKSGKKVMDDPAWDPYFTGGYRYEPLSPPGTTSRWMLLGDKWTLLNTESGKREGSYPANEMERIEVLDERYLLVQRALDGNYFTGAKSYETVLYDAVNQRELWTVKGRAARGIMEGDVIYLTLNGIPAAVEKETGETIWKMKTSLKSNEDVTQLVGSSFGILDRYLLISFGGDLIVLDKGNGRILGRLGDIATGNVDLREQAARSGVLNIADGEVYIGTVNGAFVRYDAAELKERLDERGAELDAAAGQLDHTR</sequence>
<name>A0ABX3JR84_9BACL</name>
<evidence type="ECO:0000313" key="4">
    <source>
        <dbReference type="Proteomes" id="UP000189059"/>
    </source>
</evidence>
<dbReference type="SUPFAM" id="SSF50998">
    <property type="entry name" value="Quinoprotein alcohol dehydrogenase-like"/>
    <property type="match status" value="2"/>
</dbReference>
<keyword evidence="4" id="KW-1185">Reference proteome</keyword>
<feature type="signal peptide" evidence="1">
    <location>
        <begin position="1"/>
        <end position="30"/>
    </location>
</feature>
<dbReference type="EMBL" id="MRVI01000002">
    <property type="protein sequence ID" value="OOC58519.1"/>
    <property type="molecule type" value="Genomic_DNA"/>
</dbReference>
<proteinExistence type="predicted"/>
<dbReference type="Gene3D" id="2.130.10.10">
    <property type="entry name" value="YVTN repeat-like/Quinoprotein amine dehydrogenase"/>
    <property type="match status" value="1"/>
</dbReference>
<dbReference type="InterPro" id="IPR011047">
    <property type="entry name" value="Quinoprotein_ADH-like_sf"/>
</dbReference>
<dbReference type="RefSeq" id="WP_077569428.1">
    <property type="nucleotide sequence ID" value="NZ_MRVI01000002.1"/>
</dbReference>
<keyword evidence="1" id="KW-0732">Signal</keyword>
<dbReference type="Pfam" id="PF13360">
    <property type="entry name" value="PQQ_2"/>
    <property type="match status" value="2"/>
</dbReference>
<evidence type="ECO:0000259" key="2">
    <source>
        <dbReference type="Pfam" id="PF13360"/>
    </source>
</evidence>
<reference evidence="3 4" key="1">
    <citation type="submission" date="2016-12" db="EMBL/GenBank/DDBJ databases">
        <title>Genome sequencing and description of Paenibacillus sp. nov. from high altitude lake in the Indian Trans- Himalayas.</title>
        <authorList>
            <person name="Kiran S."/>
            <person name="Swarnkar M.K."/>
            <person name="Rana A."/>
            <person name="Tewari R."/>
            <person name="Gulati A."/>
        </authorList>
    </citation>
    <scope>NUCLEOTIDE SEQUENCE [LARGE SCALE GENOMIC DNA]</scope>
    <source>
        <strain evidence="3 4">IHBB 9951</strain>
    </source>
</reference>
<dbReference type="Proteomes" id="UP000189059">
    <property type="component" value="Unassembled WGS sequence"/>
</dbReference>